<dbReference type="EMBL" id="CP000612">
    <property type="protein sequence ID" value="ABO50014.1"/>
    <property type="molecule type" value="Genomic_DNA"/>
</dbReference>
<dbReference type="Proteomes" id="UP000001556">
    <property type="component" value="Chromosome"/>
</dbReference>
<dbReference type="Gene3D" id="3.40.50.12370">
    <property type="match status" value="1"/>
</dbReference>
<dbReference type="HOGENOM" id="CLU_1692642_0_0_9"/>
<proteinExistence type="predicted"/>
<dbReference type="KEGG" id="drm:Dred_1484"/>
<organism evidence="1 2">
    <name type="scientific">Desulforamulus reducens (strain ATCC BAA-1160 / DSM 100696 / MI-1)</name>
    <name type="common">Desulfotomaculum reducens</name>
    <dbReference type="NCBI Taxonomy" id="349161"/>
    <lineage>
        <taxon>Bacteria</taxon>
        <taxon>Bacillati</taxon>
        <taxon>Bacillota</taxon>
        <taxon>Clostridia</taxon>
        <taxon>Eubacteriales</taxon>
        <taxon>Peptococcaceae</taxon>
        <taxon>Desulforamulus</taxon>
    </lineage>
</organism>
<evidence type="ECO:0000313" key="2">
    <source>
        <dbReference type="Proteomes" id="UP000001556"/>
    </source>
</evidence>
<evidence type="ECO:0008006" key="3">
    <source>
        <dbReference type="Google" id="ProtNLM"/>
    </source>
</evidence>
<gene>
    <name evidence="1" type="ordered locus">Dred_1484</name>
</gene>
<dbReference type="AlphaFoldDB" id="A4J4L1"/>
<name>A4J4L1_DESRM</name>
<dbReference type="SUPFAM" id="SSF52402">
    <property type="entry name" value="Adenine nucleotide alpha hydrolases-like"/>
    <property type="match status" value="1"/>
</dbReference>
<evidence type="ECO:0000313" key="1">
    <source>
        <dbReference type="EMBL" id="ABO50014.1"/>
    </source>
</evidence>
<dbReference type="RefSeq" id="WP_011877830.1">
    <property type="nucleotide sequence ID" value="NC_009253.1"/>
</dbReference>
<dbReference type="OrthoDB" id="6117544at2"/>
<keyword evidence="2" id="KW-1185">Reference proteome</keyword>
<dbReference type="eggNOG" id="ENOG5031W2T">
    <property type="taxonomic scope" value="Bacteria"/>
</dbReference>
<protein>
    <recommendedName>
        <fullName evidence="3">UspA domain-containing protein</fullName>
    </recommendedName>
</protein>
<reference evidence="1 2" key="1">
    <citation type="submission" date="2007-03" db="EMBL/GenBank/DDBJ databases">
        <title>Complete sequence of Desulfotomaculum reducens MI-1.</title>
        <authorList>
            <consortium name="US DOE Joint Genome Institute"/>
            <person name="Copeland A."/>
            <person name="Lucas S."/>
            <person name="Lapidus A."/>
            <person name="Barry K."/>
            <person name="Detter J.C."/>
            <person name="Glavina del Rio T."/>
            <person name="Hammon N."/>
            <person name="Israni S."/>
            <person name="Dalin E."/>
            <person name="Tice H."/>
            <person name="Pitluck S."/>
            <person name="Sims D."/>
            <person name="Brettin T."/>
            <person name="Bruce D."/>
            <person name="Han C."/>
            <person name="Tapia R."/>
            <person name="Schmutz J."/>
            <person name="Larimer F."/>
            <person name="Land M."/>
            <person name="Hauser L."/>
            <person name="Kyrpides N."/>
            <person name="Kim E."/>
            <person name="Tebo B.M."/>
            <person name="Richardson P."/>
        </authorList>
    </citation>
    <scope>NUCLEOTIDE SEQUENCE [LARGE SCALE GENOMIC DNA]</scope>
    <source>
        <strain evidence="1 2">MI-1</strain>
    </source>
</reference>
<accession>A4J4L1</accession>
<sequence length="154" mass="16818">MSGGQILFITDGSTSADLAGNIAMEMALTLKLPFRAVFILDEGWGNLLGDEWMSGSTTRIGFLRWLENDLNKHSEEILTAAMEKAKEKGLQIQTEVRVGKTESLITKLTVERETALMVLPNPHATAPAAAAGLRFNLNSLTKKVKCPIYIGPRC</sequence>
<dbReference type="STRING" id="349161.Dred_1484"/>